<dbReference type="STRING" id="667015.Bacsa_3335"/>
<dbReference type="HOGENOM" id="CLU_073038_1_0_10"/>
<dbReference type="PANTHER" id="PTHR38011:SF7">
    <property type="entry name" value="2,5-DIAMINO-6-RIBOSYLAMINO-4(3H)-PYRIMIDINONE 5'-PHOSPHATE REDUCTASE"/>
    <property type="match status" value="1"/>
</dbReference>
<gene>
    <name evidence="5" type="ordered locus">Bacsa_3335</name>
</gene>
<dbReference type="KEGG" id="bsa:Bacsa_3335"/>
<name>F0R5V5_PHOSB</name>
<dbReference type="Gene3D" id="3.40.430.10">
    <property type="entry name" value="Dihydrofolate Reductase, subunit A"/>
    <property type="match status" value="1"/>
</dbReference>
<dbReference type="AlphaFoldDB" id="F0R5V5"/>
<evidence type="ECO:0000256" key="3">
    <source>
        <dbReference type="ARBA" id="ARBA00023002"/>
    </source>
</evidence>
<evidence type="ECO:0000256" key="1">
    <source>
        <dbReference type="ARBA" id="ARBA00005104"/>
    </source>
</evidence>
<feature type="domain" description="Bacterial bifunctional deaminase-reductase C-terminal" evidence="4">
    <location>
        <begin position="56"/>
        <end position="268"/>
    </location>
</feature>
<evidence type="ECO:0000313" key="5">
    <source>
        <dbReference type="EMBL" id="ADY37861.1"/>
    </source>
</evidence>
<keyword evidence="2" id="KW-0521">NADP</keyword>
<dbReference type="GO" id="GO:0008703">
    <property type="term" value="F:5-amino-6-(5-phosphoribosylamino)uracil reductase activity"/>
    <property type="evidence" value="ECO:0007669"/>
    <property type="project" value="InterPro"/>
</dbReference>
<dbReference type="PANTHER" id="PTHR38011">
    <property type="entry name" value="DIHYDROFOLATE REDUCTASE FAMILY PROTEIN (AFU_ORTHOLOGUE AFUA_8G06820)"/>
    <property type="match status" value="1"/>
</dbReference>
<keyword evidence="6" id="KW-1185">Reference proteome</keyword>
<evidence type="ECO:0000259" key="4">
    <source>
        <dbReference type="Pfam" id="PF01872"/>
    </source>
</evidence>
<dbReference type="Proteomes" id="UP000007486">
    <property type="component" value="Chromosome"/>
</dbReference>
<organism evidence="5 6">
    <name type="scientific">Phocaeicola salanitronis (strain DSM 18170 / JCM 13657 / CCUG 60908 / BL78)</name>
    <name type="common">Bacteroides salanitronis</name>
    <dbReference type="NCBI Taxonomy" id="667015"/>
    <lineage>
        <taxon>Bacteria</taxon>
        <taxon>Pseudomonadati</taxon>
        <taxon>Bacteroidota</taxon>
        <taxon>Bacteroidia</taxon>
        <taxon>Bacteroidales</taxon>
        <taxon>Bacteroidaceae</taxon>
        <taxon>Phocaeicola</taxon>
    </lineage>
</organism>
<evidence type="ECO:0000256" key="2">
    <source>
        <dbReference type="ARBA" id="ARBA00022857"/>
    </source>
</evidence>
<dbReference type="GO" id="GO:0009231">
    <property type="term" value="P:riboflavin biosynthetic process"/>
    <property type="evidence" value="ECO:0007669"/>
    <property type="project" value="InterPro"/>
</dbReference>
<protein>
    <submittedName>
        <fullName evidence="5">Bifunctional deaminase-reductase domain protein</fullName>
    </submittedName>
</protein>
<dbReference type="Pfam" id="PF01872">
    <property type="entry name" value="RibD_C"/>
    <property type="match status" value="1"/>
</dbReference>
<accession>F0R5V5</accession>
<keyword evidence="3" id="KW-0560">Oxidoreductase</keyword>
<dbReference type="InterPro" id="IPR050765">
    <property type="entry name" value="Riboflavin_Biosynth_HTPR"/>
</dbReference>
<dbReference type="EMBL" id="CP002530">
    <property type="protein sequence ID" value="ADY37861.1"/>
    <property type="molecule type" value="Genomic_DNA"/>
</dbReference>
<comment type="pathway">
    <text evidence="1">Cofactor biosynthesis; riboflavin biosynthesis.</text>
</comment>
<dbReference type="eggNOG" id="COG1985">
    <property type="taxonomic scope" value="Bacteria"/>
</dbReference>
<evidence type="ECO:0000313" key="6">
    <source>
        <dbReference type="Proteomes" id="UP000007486"/>
    </source>
</evidence>
<dbReference type="InterPro" id="IPR002734">
    <property type="entry name" value="RibDG_C"/>
</dbReference>
<proteinExistence type="predicted"/>
<reference evidence="5 6" key="1">
    <citation type="journal article" date="2011" name="Stand. Genomic Sci.">
        <title>Complete genome sequence of Bacteroides salanitronis type strain (BL78).</title>
        <authorList>
            <person name="Gronow S."/>
            <person name="Held B."/>
            <person name="Lucas S."/>
            <person name="Lapidus A."/>
            <person name="Del Rio T.G."/>
            <person name="Nolan M."/>
            <person name="Tice H."/>
            <person name="Deshpande S."/>
            <person name="Cheng J.F."/>
            <person name="Pitluck S."/>
            <person name="Liolios K."/>
            <person name="Pagani I."/>
            <person name="Ivanova N."/>
            <person name="Mavromatis K."/>
            <person name="Pati A."/>
            <person name="Tapia R."/>
            <person name="Han C."/>
            <person name="Goodwin L."/>
            <person name="Chen A."/>
            <person name="Palaniappan K."/>
            <person name="Land M."/>
            <person name="Hauser L."/>
            <person name="Chang Y.J."/>
            <person name="Jeffries C.D."/>
            <person name="Brambilla E.M."/>
            <person name="Rohde M."/>
            <person name="Goker M."/>
            <person name="Detter J.C."/>
            <person name="Woyke T."/>
            <person name="Bristow J."/>
            <person name="Markowitz V."/>
            <person name="Hugenholtz P."/>
            <person name="Kyrpides N.C."/>
            <person name="Klenk H.P."/>
            <person name="Eisen J.A."/>
        </authorList>
    </citation>
    <scope>NUCLEOTIDE SEQUENCE [LARGE SCALE GENOMIC DNA]</scope>
    <source>
        <strain evidence="5 6">DSM 18170</strain>
    </source>
</reference>
<sequence length="277" mass="30618">MQLYDLTEACIRNGHSIYATLQLNLSAMHFEPYNNRIVILSHYLCSRNKKYNIMKPYIICHMMASIDGRIDCDMTERIGGNEYYEALEQLACDSTLSGRVTMQMHYALPEPFTTDNPAPANAPSVYKATEANGYTIAIDSRGTLRWPGKEADGLPLLVITSEKVSQAYLDTLRQQGISWIAIGKEGIDLSQAVQILNEQFNVKRLAIVGGGHINGAFLRAGLLDEVSIVIGAGIDGRAGMTAVFDGIGDKDYPTTLLKLKSMERVGENSVWLRYSLS</sequence>
<dbReference type="InterPro" id="IPR024072">
    <property type="entry name" value="DHFR-like_dom_sf"/>
</dbReference>
<dbReference type="SUPFAM" id="SSF53597">
    <property type="entry name" value="Dihydrofolate reductase-like"/>
    <property type="match status" value="1"/>
</dbReference>